<proteinExistence type="predicted"/>
<sequence length="131" mass="15176">MTQEVAESVLPSVDSPVLAYTSSIFSLRGWICRVARRRHVDLRCILWLKWPGLSNVLRRHYRAWLKMQADKESVALPPIILFLVPCSVILIVRYLRSWQLRTHADLVQSPNNTFVPNAQDTTHVNYSQVSY</sequence>
<evidence type="ECO:0000256" key="1">
    <source>
        <dbReference type="SAM" id="Phobius"/>
    </source>
</evidence>
<keyword evidence="1" id="KW-1133">Transmembrane helix</keyword>
<name>A0A5N6GMN6_ASPFL</name>
<organism evidence="2">
    <name type="scientific">Aspergillus flavus</name>
    <dbReference type="NCBI Taxonomy" id="5059"/>
    <lineage>
        <taxon>Eukaryota</taxon>
        <taxon>Fungi</taxon>
        <taxon>Dikarya</taxon>
        <taxon>Ascomycota</taxon>
        <taxon>Pezizomycotina</taxon>
        <taxon>Eurotiomycetes</taxon>
        <taxon>Eurotiomycetidae</taxon>
        <taxon>Eurotiales</taxon>
        <taxon>Aspergillaceae</taxon>
        <taxon>Aspergillus</taxon>
        <taxon>Aspergillus subgen. Circumdati</taxon>
    </lineage>
</organism>
<dbReference type="Proteomes" id="UP000325434">
    <property type="component" value="Unassembled WGS sequence"/>
</dbReference>
<reference evidence="2" key="1">
    <citation type="submission" date="2019-04" db="EMBL/GenBank/DDBJ databases">
        <title>Friends and foes A comparative genomics study of 23 Aspergillus species from section Flavi.</title>
        <authorList>
            <consortium name="DOE Joint Genome Institute"/>
            <person name="Kjaerbolling I."/>
            <person name="Vesth T."/>
            <person name="Frisvad J.C."/>
            <person name="Nybo J.L."/>
            <person name="Theobald S."/>
            <person name="Kildgaard S."/>
            <person name="Isbrandt T."/>
            <person name="Kuo A."/>
            <person name="Sato A."/>
            <person name="Lyhne E.K."/>
            <person name="Kogle M.E."/>
            <person name="Wiebenga A."/>
            <person name="Kun R.S."/>
            <person name="Lubbers R.J."/>
            <person name="Makela M.R."/>
            <person name="Barry K."/>
            <person name="Chovatia M."/>
            <person name="Clum A."/>
            <person name="Daum C."/>
            <person name="Haridas S."/>
            <person name="He G."/>
            <person name="LaButti K."/>
            <person name="Lipzen A."/>
            <person name="Mondo S."/>
            <person name="Riley R."/>
            <person name="Salamov A."/>
            <person name="Simmons B.A."/>
            <person name="Magnuson J.K."/>
            <person name="Henrissat B."/>
            <person name="Mortensen U.H."/>
            <person name="Larsen T.O."/>
            <person name="Devries R.P."/>
            <person name="Grigoriev I.V."/>
            <person name="Machida M."/>
            <person name="Baker S.E."/>
            <person name="Andersen M.R."/>
        </authorList>
    </citation>
    <scope>NUCLEOTIDE SEQUENCE [LARGE SCALE GENOMIC DNA]</scope>
    <source>
        <strain evidence="2">CBS 121.62</strain>
    </source>
</reference>
<accession>A0A5N6GMN6</accession>
<evidence type="ECO:0000313" key="2">
    <source>
        <dbReference type="EMBL" id="KAB8243135.1"/>
    </source>
</evidence>
<feature type="transmembrane region" description="Helical" evidence="1">
    <location>
        <begin position="74"/>
        <end position="95"/>
    </location>
</feature>
<gene>
    <name evidence="2" type="ORF">BDV35DRAFT_330548</name>
</gene>
<protein>
    <submittedName>
        <fullName evidence="2">Uncharacterized protein</fullName>
    </submittedName>
</protein>
<dbReference type="EMBL" id="ML734648">
    <property type="protein sequence ID" value="KAB8243135.1"/>
    <property type="molecule type" value="Genomic_DNA"/>
</dbReference>
<keyword evidence="1" id="KW-0812">Transmembrane</keyword>
<dbReference type="AlphaFoldDB" id="A0A5N6GMN6"/>
<keyword evidence="1" id="KW-0472">Membrane</keyword>